<feature type="compositionally biased region" description="Basic and acidic residues" evidence="2">
    <location>
        <begin position="66"/>
        <end position="76"/>
    </location>
</feature>
<dbReference type="PANTHER" id="PTHR46825">
    <property type="entry name" value="D-ALANYL-D-ALANINE-CARBOXYPEPTIDASE/ENDOPEPTIDASE AMPH"/>
    <property type="match status" value="1"/>
</dbReference>
<dbReference type="InterPro" id="IPR050491">
    <property type="entry name" value="AmpC-like"/>
</dbReference>
<evidence type="ECO:0000313" key="4">
    <source>
        <dbReference type="EMBL" id="KAK0640829.1"/>
    </source>
</evidence>
<dbReference type="InterPro" id="IPR012338">
    <property type="entry name" value="Beta-lactam/transpept-like"/>
</dbReference>
<sequence>MVILGGFPRSVGELLARFLSAATFSFSRTHCEDGHTNSTPRQPTSEKYSGLDVSSAMYKSQNASSEFDRQQDEKHNRSNRAHRLFQRRRMLRRSSAKPMTMELSAAKPSQDSIVKTVLPASIPSNNAHMRATIDVASHLCSKYGTVGLSAGLLDSGEISCFNIGTLELPGNASRPTSQDSIYLVSSLTKPIFALAIAIMVNDNQYNIDFTTEVRDMFPELAGKTFLRHAGRELTLVDLLDNRTEFPKCTNLWESPNGIVPWGDTSPLLSVLRHLPPNEKFQTPASFEHARNYSNEGFALAAAILEKKSGMPWAKFVRQRILKPLQMENTIAGQTSSDTKRYANRLARSFSASIDEHVKELRSWRSKGVDHQRAFRYLRDTVHSVTPIEVAPSQASRAANNLKSTPMGAAAGIMSSVSDLLKFYAKFIEVYHLPEDRKSFDGSSDLSEVERGMLTVQKHIRDMAVDNTCAYAAGWSTAVVPWGSDSVPRPRWPGEDGDNARWLNKTAAGNWPASDNMAPPEWPFFQRRHAEEQQRLVLNHGGNMIGATSFCLVDLERKRAVVVLTNTRGYMVDCANFVGMLMATQGDAEFIQNCNKVKDLACLVATNYLQEVCKYEEDLNECYPSWPVPASFHGCVGTYKLADGIFVTISQRESDGRLIFQLYGDGYEYPLRLSRDMGTSVKMTIATSMTELLPTGVGGNNRLELKGFEIEFQGKDPVSREFSEFVWDFSMTGRTATDASIPELYTFKRVTDGL</sequence>
<dbReference type="SUPFAM" id="SSF56601">
    <property type="entry name" value="beta-lactamase/transpeptidase-like"/>
    <property type="match status" value="1"/>
</dbReference>
<dbReference type="InterPro" id="IPR001466">
    <property type="entry name" value="Beta-lactam-related"/>
</dbReference>
<dbReference type="Proteomes" id="UP001174936">
    <property type="component" value="Unassembled WGS sequence"/>
</dbReference>
<dbReference type="AlphaFoldDB" id="A0AA39XV49"/>
<gene>
    <name evidence="4" type="ORF">B0T16DRAFT_202651</name>
</gene>
<name>A0AA39XV49_9PEZI</name>
<organism evidence="4 5">
    <name type="scientific">Cercophora newfieldiana</name>
    <dbReference type="NCBI Taxonomy" id="92897"/>
    <lineage>
        <taxon>Eukaryota</taxon>
        <taxon>Fungi</taxon>
        <taxon>Dikarya</taxon>
        <taxon>Ascomycota</taxon>
        <taxon>Pezizomycotina</taxon>
        <taxon>Sordariomycetes</taxon>
        <taxon>Sordariomycetidae</taxon>
        <taxon>Sordariales</taxon>
        <taxon>Lasiosphaeriaceae</taxon>
        <taxon>Cercophora</taxon>
    </lineage>
</organism>
<protein>
    <submittedName>
        <fullName evidence="4">Beta-lactamase/transpeptidase-like protein</fullName>
    </submittedName>
</protein>
<dbReference type="Pfam" id="PF00144">
    <property type="entry name" value="Beta-lactamase"/>
    <property type="match status" value="1"/>
</dbReference>
<dbReference type="EMBL" id="JAULSV010000006">
    <property type="protein sequence ID" value="KAK0640829.1"/>
    <property type="molecule type" value="Genomic_DNA"/>
</dbReference>
<keyword evidence="5" id="KW-1185">Reference proteome</keyword>
<evidence type="ECO:0000313" key="5">
    <source>
        <dbReference type="Proteomes" id="UP001174936"/>
    </source>
</evidence>
<evidence type="ECO:0000259" key="3">
    <source>
        <dbReference type="Pfam" id="PF00144"/>
    </source>
</evidence>
<accession>A0AA39XV49</accession>
<reference evidence="4" key="1">
    <citation type="submission" date="2023-06" db="EMBL/GenBank/DDBJ databases">
        <title>Genome-scale phylogeny and comparative genomics of the fungal order Sordariales.</title>
        <authorList>
            <consortium name="Lawrence Berkeley National Laboratory"/>
            <person name="Hensen N."/>
            <person name="Bonometti L."/>
            <person name="Westerberg I."/>
            <person name="Brannstrom I.O."/>
            <person name="Guillou S."/>
            <person name="Cros-Aarteil S."/>
            <person name="Calhoun S."/>
            <person name="Haridas S."/>
            <person name="Kuo A."/>
            <person name="Mondo S."/>
            <person name="Pangilinan J."/>
            <person name="Riley R."/>
            <person name="Labutti K."/>
            <person name="Andreopoulos B."/>
            <person name="Lipzen A."/>
            <person name="Chen C."/>
            <person name="Yanf M."/>
            <person name="Daum C."/>
            <person name="Ng V."/>
            <person name="Clum A."/>
            <person name="Steindorff A."/>
            <person name="Ohm R."/>
            <person name="Martin F."/>
            <person name="Silar P."/>
            <person name="Natvig D."/>
            <person name="Lalanne C."/>
            <person name="Gautier V."/>
            <person name="Ament-Velasquez S.L."/>
            <person name="Kruys A."/>
            <person name="Hutchinson M.I."/>
            <person name="Powell A.J."/>
            <person name="Barry K."/>
            <person name="Miller A.N."/>
            <person name="Grigoriev I.V."/>
            <person name="Debuchy R."/>
            <person name="Gladieux P."/>
            <person name="Thoren M.H."/>
            <person name="Johannesson H."/>
        </authorList>
    </citation>
    <scope>NUCLEOTIDE SEQUENCE</scope>
    <source>
        <strain evidence="4">SMH2532-1</strain>
    </source>
</reference>
<evidence type="ECO:0000256" key="1">
    <source>
        <dbReference type="ARBA" id="ARBA00038215"/>
    </source>
</evidence>
<feature type="domain" description="Beta-lactamase-related" evidence="3">
    <location>
        <begin position="142"/>
        <end position="569"/>
    </location>
</feature>
<comment type="caution">
    <text evidence="4">The sequence shown here is derived from an EMBL/GenBank/DDBJ whole genome shotgun (WGS) entry which is preliminary data.</text>
</comment>
<comment type="similarity">
    <text evidence="1">Belongs to the peptidase S12 family.</text>
</comment>
<feature type="region of interest" description="Disordered" evidence="2">
    <location>
        <begin position="29"/>
        <end position="80"/>
    </location>
</feature>
<feature type="compositionally biased region" description="Polar residues" evidence="2">
    <location>
        <begin position="36"/>
        <end position="47"/>
    </location>
</feature>
<proteinExistence type="inferred from homology"/>
<evidence type="ECO:0000256" key="2">
    <source>
        <dbReference type="SAM" id="MobiDB-lite"/>
    </source>
</evidence>
<dbReference type="Gene3D" id="3.40.710.10">
    <property type="entry name" value="DD-peptidase/beta-lactamase superfamily"/>
    <property type="match status" value="1"/>
</dbReference>
<dbReference type="PANTHER" id="PTHR46825:SF14">
    <property type="entry name" value="BETA-LACTAMASE-RELATED DOMAIN-CONTAINING PROTEIN"/>
    <property type="match status" value="1"/>
</dbReference>